<dbReference type="RefSeq" id="WP_009163781.1">
    <property type="nucleotide sequence ID" value="NZ_ADFP01000017.1"/>
</dbReference>
<dbReference type="Proteomes" id="UP000006462">
    <property type="component" value="Unassembled WGS sequence"/>
</dbReference>
<sequence>MGQWKGRDADNPQEAYWVGLMNSCGYRVKDLHKPVIGIVNSYTDVNPGHRPLKELANFVKEGIWAAGGVPAEFNVPAPCDGMAQGEGMHYILPQRDLIAGSAEAMVNAHGFDGLVFMCSCDKIVPGMLMAAASLNKPTLFLTCGSMMPWETQERAFVTPDLKESIGERAVGAISEETFTEYREKICHSCGTCSMYGTANTMGVFAEAIGVCPIDSTTMLFCSSGKYKQARDVGERIVELTREGVRFRDVVSEGSLKNGLRHIAATGGSTNAQLHVCALAKVMGIKLDIGDFDAIQRDVPCIAKFKPSSKYNIYDYYKAGGVGATLKAIERHLDRAAKMAMGGTMGDLLGRFSRAVDPAVIHSESDPLYPDGCFAVLYGNIAPGGCIVKKSGVDPEMFHHRGPAVCFESEEDLRRCMIDKSVKPGCVLVIKYEGPKGGPGMREMSIPAAMLVGMGLHKSCAMITDGRYSGATRGPCIGHITPEAWDGGPIAAVRDGDMIEIDIERRSIHLEVSDEEIARRLENVKKPDHPAKGVLAAYRSMVESVSEGCSWLYHQGAK</sequence>
<comment type="similarity">
    <text evidence="1">Belongs to the IlvD/Edd family.</text>
</comment>
<dbReference type="PROSITE" id="PS00886">
    <property type="entry name" value="ILVD_EDD_1"/>
    <property type="match status" value="1"/>
</dbReference>
<feature type="domain" description="Dihydroxy-acid/6-phosphogluconate dehydratase N-terminal" evidence="3">
    <location>
        <begin position="33"/>
        <end position="346"/>
    </location>
</feature>
<organism evidence="5 6">
    <name type="scientific">Pyramidobacter piscolens W5455</name>
    <dbReference type="NCBI Taxonomy" id="352165"/>
    <lineage>
        <taxon>Bacteria</taxon>
        <taxon>Thermotogati</taxon>
        <taxon>Synergistota</taxon>
        <taxon>Synergistia</taxon>
        <taxon>Synergistales</taxon>
        <taxon>Dethiosulfovibrionaceae</taxon>
        <taxon>Pyramidobacter</taxon>
    </lineage>
</organism>
<accession>A0ABM9ZXU4</accession>
<dbReference type="SUPFAM" id="SSF143975">
    <property type="entry name" value="IlvD/EDD N-terminal domain-like"/>
    <property type="match status" value="1"/>
</dbReference>
<dbReference type="EMBL" id="ADFP01000017">
    <property type="protein sequence ID" value="EFB91781.1"/>
    <property type="molecule type" value="Genomic_DNA"/>
</dbReference>
<dbReference type="Pfam" id="PF00920">
    <property type="entry name" value="ILVD_EDD_N"/>
    <property type="match status" value="1"/>
</dbReference>
<evidence type="ECO:0000313" key="6">
    <source>
        <dbReference type="Proteomes" id="UP000006462"/>
    </source>
</evidence>
<dbReference type="Gene3D" id="3.50.30.80">
    <property type="entry name" value="IlvD/EDD C-terminal domain-like"/>
    <property type="match status" value="1"/>
</dbReference>
<dbReference type="InterPro" id="IPR000581">
    <property type="entry name" value="ILV_EDD_N"/>
</dbReference>
<dbReference type="InterPro" id="IPR037237">
    <property type="entry name" value="IlvD/EDD_N"/>
</dbReference>
<dbReference type="GO" id="GO:0004160">
    <property type="term" value="F:dihydroxy-acid dehydratase activity"/>
    <property type="evidence" value="ECO:0007669"/>
    <property type="project" value="UniProtKB-EC"/>
</dbReference>
<keyword evidence="2 5" id="KW-0456">Lyase</keyword>
<name>A0ABM9ZXU4_9BACT</name>
<reference evidence="5 6" key="1">
    <citation type="submission" date="2009-12" db="EMBL/GenBank/DDBJ databases">
        <authorList>
            <person name="Shrivastava S."/>
            <person name="Madupu R."/>
            <person name="Durkin A.S."/>
            <person name="Torralba M."/>
            <person name="Methe B."/>
            <person name="Sutton G.G."/>
            <person name="Strausberg R.L."/>
            <person name="Nelson K.E."/>
        </authorList>
    </citation>
    <scope>NUCLEOTIDE SEQUENCE [LARGE SCALE GENOMIC DNA]</scope>
    <source>
        <strain evidence="5 6">W5455</strain>
    </source>
</reference>
<evidence type="ECO:0000259" key="3">
    <source>
        <dbReference type="Pfam" id="PF00920"/>
    </source>
</evidence>
<dbReference type="InterPro" id="IPR042096">
    <property type="entry name" value="Dihydro-acid_dehy_C"/>
</dbReference>
<proteinExistence type="inferred from homology"/>
<feature type="domain" description="Dihydroxy-acid/6-phosphogluconate dehydratase C-terminal" evidence="4">
    <location>
        <begin position="359"/>
        <end position="548"/>
    </location>
</feature>
<dbReference type="EC" id="4.2.1.9" evidence="5"/>
<dbReference type="PROSITE" id="PS00887">
    <property type="entry name" value="ILVD_EDD_2"/>
    <property type="match status" value="1"/>
</dbReference>
<dbReference type="InterPro" id="IPR056740">
    <property type="entry name" value="ILV_EDD_C"/>
</dbReference>
<evidence type="ECO:0000256" key="2">
    <source>
        <dbReference type="ARBA" id="ARBA00023239"/>
    </source>
</evidence>
<keyword evidence="6" id="KW-1185">Reference proteome</keyword>
<protein>
    <submittedName>
        <fullName evidence="5">Dihydroxy-acid dehydratase</fullName>
        <ecNumber evidence="5">4.2.1.9</ecNumber>
    </submittedName>
</protein>
<dbReference type="Pfam" id="PF24877">
    <property type="entry name" value="ILV_EDD_C"/>
    <property type="match status" value="1"/>
</dbReference>
<evidence type="ECO:0000313" key="5">
    <source>
        <dbReference type="EMBL" id="EFB91781.1"/>
    </source>
</evidence>
<comment type="caution">
    <text evidence="5">The sequence shown here is derived from an EMBL/GenBank/DDBJ whole genome shotgun (WGS) entry which is preliminary data.</text>
</comment>
<dbReference type="SUPFAM" id="SSF52016">
    <property type="entry name" value="LeuD/IlvD-like"/>
    <property type="match status" value="1"/>
</dbReference>
<dbReference type="GeneID" id="90987070"/>
<evidence type="ECO:0000256" key="1">
    <source>
        <dbReference type="ARBA" id="ARBA00006486"/>
    </source>
</evidence>
<evidence type="ECO:0000259" key="4">
    <source>
        <dbReference type="Pfam" id="PF24877"/>
    </source>
</evidence>
<dbReference type="InterPro" id="IPR020558">
    <property type="entry name" value="DiOHA_6PGluconate_deHydtase_CS"/>
</dbReference>
<dbReference type="PANTHER" id="PTHR43661">
    <property type="entry name" value="D-XYLONATE DEHYDRATASE"/>
    <property type="match status" value="1"/>
</dbReference>
<gene>
    <name evidence="5" type="ORF">HMPREF7215_2162</name>
</gene>
<dbReference type="PANTHER" id="PTHR43661:SF3">
    <property type="entry name" value="D-XYLONATE DEHYDRATASE YAGF-RELATED"/>
    <property type="match status" value="1"/>
</dbReference>